<evidence type="ECO:0000256" key="2">
    <source>
        <dbReference type="SAM" id="SignalP"/>
    </source>
</evidence>
<proteinExistence type="predicted"/>
<sequence>MWLLFIFAGLLAVSAEKETVTNAAEKSSSSPTSSADDIVMLEIDVKEPVKRSPISASAVYGASPSQYVIRHGDDAQELSPEYLSVLQQYTQSQPQSFSHTTAAPPPQRRPLPAYARQQQQLQQAYYNYRKPTVVPPRPRAQLHSQALAQAEATAQVQAQIDAKNRAEALHSARSSPNAAGTSTYQVAAYSEPKLGTFEQELLQLVSANQAQEFKLVPTQPKSALKSGYGSEYSQQLVSFPNQYSKPSASASQLPEQYHIETTPQRYQQQPAHAYQSVEEPVQVQYQPVQALPVQAKEFRPSPQYEYHEDANLKAAQHAQAQAEAEQSARAQAHAQAQALAYQKITQAAHNKHHQDALQEIQIVNERYRQQSALEQIQQGTQVSDAGRAHIEEQYHPKDPEAAYRARLKAQAQAELAEARRAHETAENKAHADAILKLQAQQQAHLKAQEDAHKYALNFEKNQLQAQAQAQAIAQAQAEALYKVYQQSRAKANNHVLAVARAQVEARKHDPENTPVLQYVLPDSHSGSTPLPPPNSYYTSDEVQKYQASGSSYVPRSVPKDEAPRSLAEELQQTANQPRQTHKLKIPSNSPSSVYVSQSGLLKKAPVKSLTIEEIIEQDQINGPQVVRIPTPKGQQALTQEELSALINSGYAVTPIPQTVRPTQQTYVEENSSAGYYVKKQRNPVARPEYITYEDAIPQARKPTRKNRPTLRSNGGDGEASEKVTYLVPLEPEFGTRQPPARRVQK</sequence>
<feature type="compositionally biased region" description="Low complexity" evidence="1">
    <location>
        <begin position="586"/>
        <end position="596"/>
    </location>
</feature>
<evidence type="ECO:0000256" key="1">
    <source>
        <dbReference type="SAM" id="MobiDB-lite"/>
    </source>
</evidence>
<keyword evidence="4" id="KW-1185">Reference proteome</keyword>
<dbReference type="Proteomes" id="UP001258017">
    <property type="component" value="Unassembled WGS sequence"/>
</dbReference>
<feature type="compositionally biased region" description="Polar residues" evidence="1">
    <location>
        <begin position="535"/>
        <end position="553"/>
    </location>
</feature>
<evidence type="ECO:0000313" key="4">
    <source>
        <dbReference type="Proteomes" id="UP001258017"/>
    </source>
</evidence>
<organism evidence="3 4">
    <name type="scientific">Odynerus spinipes</name>
    <dbReference type="NCBI Taxonomy" id="1348599"/>
    <lineage>
        <taxon>Eukaryota</taxon>
        <taxon>Metazoa</taxon>
        <taxon>Ecdysozoa</taxon>
        <taxon>Arthropoda</taxon>
        <taxon>Hexapoda</taxon>
        <taxon>Insecta</taxon>
        <taxon>Pterygota</taxon>
        <taxon>Neoptera</taxon>
        <taxon>Endopterygota</taxon>
        <taxon>Hymenoptera</taxon>
        <taxon>Apocrita</taxon>
        <taxon>Aculeata</taxon>
        <taxon>Vespoidea</taxon>
        <taxon>Vespidae</taxon>
        <taxon>Eumeninae</taxon>
        <taxon>Odynerus</taxon>
    </lineage>
</organism>
<feature type="region of interest" description="Disordered" evidence="1">
    <location>
        <begin position="505"/>
        <end position="596"/>
    </location>
</feature>
<protein>
    <submittedName>
        <fullName evidence="3">Uncharacterized protein</fullName>
    </submittedName>
</protein>
<feature type="signal peptide" evidence="2">
    <location>
        <begin position="1"/>
        <end position="15"/>
    </location>
</feature>
<dbReference type="EMBL" id="JAIFRP010000002">
    <property type="protein sequence ID" value="KAK2589103.1"/>
    <property type="molecule type" value="Genomic_DNA"/>
</dbReference>
<reference evidence="3" key="2">
    <citation type="journal article" date="2023" name="Commun. Biol.">
        <title>Intrasexual cuticular hydrocarbon dimorphism in a wasp sheds light on hydrocarbon biosynthesis genes in Hymenoptera.</title>
        <authorList>
            <person name="Moris V.C."/>
            <person name="Podsiadlowski L."/>
            <person name="Martin S."/>
            <person name="Oeyen J.P."/>
            <person name="Donath A."/>
            <person name="Petersen M."/>
            <person name="Wilbrandt J."/>
            <person name="Misof B."/>
            <person name="Liedtke D."/>
            <person name="Thamm M."/>
            <person name="Scheiner R."/>
            <person name="Schmitt T."/>
            <person name="Niehuis O."/>
        </authorList>
    </citation>
    <scope>NUCLEOTIDE SEQUENCE</scope>
    <source>
        <strain evidence="3">GBR_01_08_01A</strain>
    </source>
</reference>
<feature type="compositionally biased region" description="Basic and acidic residues" evidence="1">
    <location>
        <begin position="557"/>
        <end position="567"/>
    </location>
</feature>
<feature type="chain" id="PRO_5042002082" evidence="2">
    <location>
        <begin position="16"/>
        <end position="745"/>
    </location>
</feature>
<dbReference type="AlphaFoldDB" id="A0AAD9S0Z3"/>
<comment type="caution">
    <text evidence="3">The sequence shown here is derived from an EMBL/GenBank/DDBJ whole genome shotgun (WGS) entry which is preliminary data.</text>
</comment>
<reference evidence="3" key="1">
    <citation type="submission" date="2021-08" db="EMBL/GenBank/DDBJ databases">
        <authorList>
            <person name="Misof B."/>
            <person name="Oliver O."/>
            <person name="Podsiadlowski L."/>
            <person name="Donath A."/>
            <person name="Peters R."/>
            <person name="Mayer C."/>
            <person name="Rust J."/>
            <person name="Gunkel S."/>
            <person name="Lesny P."/>
            <person name="Martin S."/>
            <person name="Oeyen J.P."/>
            <person name="Petersen M."/>
            <person name="Panagiotis P."/>
            <person name="Wilbrandt J."/>
            <person name="Tanja T."/>
        </authorList>
    </citation>
    <scope>NUCLEOTIDE SEQUENCE</scope>
    <source>
        <strain evidence="3">GBR_01_08_01A</strain>
        <tissue evidence="3">Thorax + abdomen</tissue>
    </source>
</reference>
<name>A0AAD9S0Z3_9HYME</name>
<evidence type="ECO:0000313" key="3">
    <source>
        <dbReference type="EMBL" id="KAK2589103.1"/>
    </source>
</evidence>
<feature type="region of interest" description="Disordered" evidence="1">
    <location>
        <begin position="697"/>
        <end position="723"/>
    </location>
</feature>
<keyword evidence="2" id="KW-0732">Signal</keyword>
<accession>A0AAD9S0Z3</accession>
<gene>
    <name evidence="3" type="ORF">KPH14_001929</name>
</gene>